<dbReference type="EMBL" id="OZ075124">
    <property type="protein sequence ID" value="CAL4920302.1"/>
    <property type="molecule type" value="Genomic_DNA"/>
</dbReference>
<evidence type="ECO:0000256" key="3">
    <source>
        <dbReference type="ARBA" id="ARBA00022692"/>
    </source>
</evidence>
<evidence type="ECO:0000256" key="7">
    <source>
        <dbReference type="SAM" id="MobiDB-lite"/>
    </source>
</evidence>
<dbReference type="PIRSF" id="PIRSF016988">
    <property type="entry name" value="UCP016988"/>
    <property type="match status" value="1"/>
</dbReference>
<sequence>MAAPAPAPKPPPAARRLHVARCFPDPPPPAASKPPLGLRQLLSAVPDWADAVQERRIRDRRPLYDHASWREHRSSRRHLRHFLTSLSSRVILSLAPPVAAFTAFAAAIATYNTLLPAHALTASSLPYQLTAPALALLLVFRTEASYARFDEGRKAWMRVLAGAAELAGMVMHRPAAQHDDPLRQALINYILAFPVALKCHIICDSDVKTDLQGLLNEDDLNVVLASKHRPRCVIEFISQSLQMLDLDEQKRTIMESKLSCFLEGIGVCEQLIGIPIPVSYTRLTSRFLVLWHLTLPVILWDECKWIVVPATFISAASLFCIEEVSFHFHFSLQIMPASPTLCKNQICTISVAIILAPDVSVMCTISLQRSNVGVLIEEPFPMLALDALCKQLHDGMKDVRAVQNSVQTRLVANTKGRGGSKCTDNGWPGSKREEAKID</sequence>
<dbReference type="InterPro" id="IPR024701">
    <property type="entry name" value="VCCN1/2"/>
</dbReference>
<dbReference type="GO" id="GO:0006811">
    <property type="term" value="P:monoatomic ion transport"/>
    <property type="evidence" value="ECO:0007669"/>
    <property type="project" value="UniProtKB-KW"/>
</dbReference>
<evidence type="ECO:0000256" key="1">
    <source>
        <dbReference type="ARBA" id="ARBA00004141"/>
    </source>
</evidence>
<keyword evidence="2" id="KW-0813">Transport</keyword>
<dbReference type="PANTHER" id="PTHR33281">
    <property type="entry name" value="UPF0187 PROTEIN YNEE"/>
    <property type="match status" value="1"/>
</dbReference>
<organism evidence="8 9">
    <name type="scientific">Urochloa decumbens</name>
    <dbReference type="NCBI Taxonomy" id="240449"/>
    <lineage>
        <taxon>Eukaryota</taxon>
        <taxon>Viridiplantae</taxon>
        <taxon>Streptophyta</taxon>
        <taxon>Embryophyta</taxon>
        <taxon>Tracheophyta</taxon>
        <taxon>Spermatophyta</taxon>
        <taxon>Magnoliopsida</taxon>
        <taxon>Liliopsida</taxon>
        <taxon>Poales</taxon>
        <taxon>Poaceae</taxon>
        <taxon>PACMAD clade</taxon>
        <taxon>Panicoideae</taxon>
        <taxon>Panicodae</taxon>
        <taxon>Paniceae</taxon>
        <taxon>Melinidinae</taxon>
        <taxon>Urochloa</taxon>
    </lineage>
</organism>
<name>A0ABC8X5I1_9POAL</name>
<evidence type="ECO:0000313" key="8">
    <source>
        <dbReference type="EMBL" id="CAL4920302.1"/>
    </source>
</evidence>
<dbReference type="AlphaFoldDB" id="A0ABC8X5I1"/>
<evidence type="ECO:0000256" key="4">
    <source>
        <dbReference type="ARBA" id="ARBA00022989"/>
    </source>
</evidence>
<comment type="subcellular location">
    <subcellularLocation>
        <location evidence="1">Membrane</location>
        <topology evidence="1">Multi-pass membrane protein</topology>
    </subcellularLocation>
</comment>
<feature type="region of interest" description="Disordered" evidence="7">
    <location>
        <begin position="414"/>
        <end position="438"/>
    </location>
</feature>
<evidence type="ECO:0000256" key="5">
    <source>
        <dbReference type="ARBA" id="ARBA00023065"/>
    </source>
</evidence>
<dbReference type="GO" id="GO:0016020">
    <property type="term" value="C:membrane"/>
    <property type="evidence" value="ECO:0007669"/>
    <property type="project" value="UniProtKB-SubCell"/>
</dbReference>
<feature type="region of interest" description="Disordered" evidence="7">
    <location>
        <begin position="1"/>
        <end position="36"/>
    </location>
</feature>
<keyword evidence="6" id="KW-0472">Membrane</keyword>
<evidence type="ECO:0000256" key="2">
    <source>
        <dbReference type="ARBA" id="ARBA00022448"/>
    </source>
</evidence>
<dbReference type="Pfam" id="PF25539">
    <property type="entry name" value="Bestrophin_2"/>
    <property type="match status" value="1"/>
</dbReference>
<dbReference type="InterPro" id="IPR044669">
    <property type="entry name" value="YneE/VCCN1/2-like"/>
</dbReference>
<keyword evidence="3" id="KW-0812">Transmembrane</keyword>
<proteinExistence type="predicted"/>
<protein>
    <submittedName>
        <fullName evidence="8">Uncharacterized protein</fullName>
    </submittedName>
</protein>
<evidence type="ECO:0000256" key="6">
    <source>
        <dbReference type="ARBA" id="ARBA00023136"/>
    </source>
</evidence>
<keyword evidence="5" id="KW-0406">Ion transport</keyword>
<dbReference type="Proteomes" id="UP001497457">
    <property type="component" value="Chromosome 14rd"/>
</dbReference>
<reference evidence="9" key="1">
    <citation type="submission" date="2024-06" db="EMBL/GenBank/DDBJ databases">
        <authorList>
            <person name="Ryan C."/>
        </authorList>
    </citation>
    <scope>NUCLEOTIDE SEQUENCE [LARGE SCALE GENOMIC DNA]</scope>
</reference>
<evidence type="ECO:0000313" key="9">
    <source>
        <dbReference type="Proteomes" id="UP001497457"/>
    </source>
</evidence>
<accession>A0ABC8X5I1</accession>
<gene>
    <name evidence="8" type="ORF">URODEC1_LOCUS20334</name>
</gene>
<dbReference type="PANTHER" id="PTHR33281:SF1">
    <property type="entry name" value="VOLTAGE-DEPENDENT CHLORIDE CHANNEL 1, CHLOROPLASTIC"/>
    <property type="match status" value="1"/>
</dbReference>
<feature type="compositionally biased region" description="Pro residues" evidence="7">
    <location>
        <begin position="1"/>
        <end position="13"/>
    </location>
</feature>
<keyword evidence="4" id="KW-1133">Transmembrane helix</keyword>
<keyword evidence="9" id="KW-1185">Reference proteome</keyword>
<reference evidence="8 9" key="2">
    <citation type="submission" date="2024-10" db="EMBL/GenBank/DDBJ databases">
        <authorList>
            <person name="Ryan C."/>
        </authorList>
    </citation>
    <scope>NUCLEOTIDE SEQUENCE [LARGE SCALE GENOMIC DNA]</scope>
</reference>